<dbReference type="SUPFAM" id="SSF82866">
    <property type="entry name" value="Multidrug efflux transporter AcrB transmembrane domain"/>
    <property type="match status" value="2"/>
</dbReference>
<gene>
    <name evidence="3" type="ORF">SAMN05421741_11128</name>
</gene>
<feature type="transmembrane region" description="Helical" evidence="1">
    <location>
        <begin position="973"/>
        <end position="992"/>
    </location>
</feature>
<dbReference type="Pfam" id="PF00873">
    <property type="entry name" value="ACR_tran"/>
    <property type="match status" value="1"/>
</dbReference>
<proteinExistence type="predicted"/>
<protein>
    <submittedName>
        <fullName evidence="3">Hydrophobic/amphiphilic exporter-1, HAE1 family</fullName>
    </submittedName>
</protein>
<evidence type="ECO:0000259" key="2">
    <source>
        <dbReference type="PROSITE" id="PS50156"/>
    </source>
</evidence>
<keyword evidence="1" id="KW-0472">Membrane</keyword>
<organism evidence="3 4">
    <name type="scientific">Paenimyroides ummariense</name>
    <dbReference type="NCBI Taxonomy" id="913024"/>
    <lineage>
        <taxon>Bacteria</taxon>
        <taxon>Pseudomonadati</taxon>
        <taxon>Bacteroidota</taxon>
        <taxon>Flavobacteriia</taxon>
        <taxon>Flavobacteriales</taxon>
        <taxon>Flavobacteriaceae</taxon>
        <taxon>Paenimyroides</taxon>
    </lineage>
</organism>
<dbReference type="PANTHER" id="PTHR32063:SF0">
    <property type="entry name" value="SWARMING MOTILITY PROTEIN SWRC"/>
    <property type="match status" value="1"/>
</dbReference>
<dbReference type="PANTHER" id="PTHR32063">
    <property type="match status" value="1"/>
</dbReference>
<dbReference type="InterPro" id="IPR001036">
    <property type="entry name" value="Acrflvin-R"/>
</dbReference>
<dbReference type="PRINTS" id="PR00702">
    <property type="entry name" value="ACRIFLAVINRP"/>
</dbReference>
<dbReference type="SUPFAM" id="SSF82693">
    <property type="entry name" value="Multidrug efflux transporter AcrB pore domain, PN1, PN2, PC1 and PC2 subdomains"/>
    <property type="match status" value="3"/>
</dbReference>
<feature type="transmembrane region" description="Helical" evidence="1">
    <location>
        <begin position="543"/>
        <end position="565"/>
    </location>
</feature>
<feature type="transmembrane region" description="Helical" evidence="1">
    <location>
        <begin position="872"/>
        <end position="894"/>
    </location>
</feature>
<evidence type="ECO:0000256" key="1">
    <source>
        <dbReference type="SAM" id="Phobius"/>
    </source>
</evidence>
<evidence type="ECO:0000313" key="4">
    <source>
        <dbReference type="Proteomes" id="UP000199036"/>
    </source>
</evidence>
<dbReference type="Gene3D" id="3.30.70.1320">
    <property type="entry name" value="Multidrug efflux transporter AcrB pore domain like"/>
    <property type="match status" value="1"/>
</dbReference>
<dbReference type="InterPro" id="IPR027463">
    <property type="entry name" value="AcrB_DN_DC_subdom"/>
</dbReference>
<feature type="transmembrane region" description="Helical" evidence="1">
    <location>
        <begin position="927"/>
        <end position="952"/>
    </location>
</feature>
<dbReference type="STRING" id="913024.SAMN05421741_11128"/>
<keyword evidence="4" id="KW-1185">Reference proteome</keyword>
<dbReference type="PROSITE" id="PS50156">
    <property type="entry name" value="SSD"/>
    <property type="match status" value="1"/>
</dbReference>
<dbReference type="InterPro" id="IPR000731">
    <property type="entry name" value="SSD"/>
</dbReference>
<dbReference type="GO" id="GO:0042910">
    <property type="term" value="F:xenobiotic transmembrane transporter activity"/>
    <property type="evidence" value="ECO:0007669"/>
    <property type="project" value="TreeGrafter"/>
</dbReference>
<dbReference type="Proteomes" id="UP000199036">
    <property type="component" value="Unassembled WGS sequence"/>
</dbReference>
<name>A0A1I5BZ76_9FLAO</name>
<feature type="transmembrane region" description="Helical" evidence="1">
    <location>
        <begin position="1004"/>
        <end position="1030"/>
    </location>
</feature>
<dbReference type="SUPFAM" id="SSF82714">
    <property type="entry name" value="Multidrug efflux transporter AcrB TolC docking domain, DN and DC subdomains"/>
    <property type="match status" value="2"/>
</dbReference>
<keyword evidence="1" id="KW-1133">Transmembrane helix</keyword>
<dbReference type="OrthoDB" id="9757876at2"/>
<reference evidence="4" key="1">
    <citation type="submission" date="2016-10" db="EMBL/GenBank/DDBJ databases">
        <authorList>
            <person name="Varghese N."/>
            <person name="Submissions S."/>
        </authorList>
    </citation>
    <scope>NUCLEOTIDE SEQUENCE [LARGE SCALE GENOMIC DNA]</scope>
    <source>
        <strain evidence="4">DS-12</strain>
    </source>
</reference>
<accession>A0A1I5BZ76</accession>
<feature type="transmembrane region" description="Helical" evidence="1">
    <location>
        <begin position="395"/>
        <end position="419"/>
    </location>
</feature>
<feature type="transmembrane region" description="Helical" evidence="1">
    <location>
        <begin position="343"/>
        <end position="362"/>
    </location>
</feature>
<feature type="transmembrane region" description="Helical" evidence="1">
    <location>
        <begin position="468"/>
        <end position="495"/>
    </location>
</feature>
<evidence type="ECO:0000313" key="3">
    <source>
        <dbReference type="EMBL" id="SFN80013.1"/>
    </source>
</evidence>
<dbReference type="Gene3D" id="1.20.1640.10">
    <property type="entry name" value="Multidrug efflux transporter AcrB transmembrane domain"/>
    <property type="match status" value="2"/>
</dbReference>
<feature type="domain" description="SSD" evidence="2">
    <location>
        <begin position="368"/>
        <end position="497"/>
    </location>
</feature>
<keyword evidence="1" id="KW-0812">Transmembrane</keyword>
<dbReference type="Gene3D" id="3.30.70.1430">
    <property type="entry name" value="Multidrug efflux transporter AcrB pore domain"/>
    <property type="match status" value="2"/>
</dbReference>
<feature type="transmembrane region" description="Helical" evidence="1">
    <location>
        <begin position="440"/>
        <end position="462"/>
    </location>
</feature>
<feature type="transmembrane region" description="Helical" evidence="1">
    <location>
        <begin position="12"/>
        <end position="32"/>
    </location>
</feature>
<dbReference type="AlphaFoldDB" id="A0A1I5BZ76"/>
<dbReference type="RefSeq" id="WP_091522899.1">
    <property type="nucleotide sequence ID" value="NZ_FOVI01000011.1"/>
</dbReference>
<feature type="transmembrane region" description="Helical" evidence="1">
    <location>
        <begin position="901"/>
        <end position="921"/>
    </location>
</feature>
<sequence length="1068" mass="116828">MKISEISIKRPSIIIIVFLMLILGGIASYFSMGYELIPKFDVNVITVQTIYPGAAPSEVETSVTKVIEDAVSSLENVKKIESKSMESVSVVMITLNTGADVNFLLTDAQRKINAVINDLPDDAETPSLSKFSLDDVAIMNLSVTSNLTEKELYNLLDQKIQPVFARINGVAKVDLVGGEEREIQVSVNPERLAGYGLTIGQIQQILGQSNMDFPTGSIKTQSNQTTIRLSGKFASLDQMRNLPITTPTGTSIRLSDIADVQDGVKDPEKIARIDQKNTILMQVFKQSDANAVEVSEAVKNTIAVKDKDGKLLSGVEKDYEQQKIEISIASDSTDYTISAADHVMVDLGIAVALVAFIMLFFLHSLRDAAIATIAIPLSLVATFIGLNLLGYTLNLMTLLGLSLVVGILVDDAIVVIENIHRHMEMGKNKVRAAFDGAKEIGFTVTAITLVIVVVFLPIAMSTGLVSDILRQFCITVVIATMLSLLVSFTVVPWLYSRFGKLSHISKHSFFGKILYGFEAGLTKLTNGISGILEWSLKNRKNKIITLLLTLVLFFASIGLAVGGYIGGGFFPTSDKEEFLIQFELPKDASIEQTNLLTQKAEAYLSKKPEIEKMITTVGQASDGMMTASGTKYKSEIQIYLQDGHKHKESTKVYSAKLKREMERELVGVKVKTVEVGIMGAEQAPLMLTVIASSQEDALEYAKKAADLLEKIPGSREVRLTSEDGNPEVVVKLDRDKMNALGLNVATVGMTMQTAFAGNTDMKYRAEDTEYDINLRYDEIGRGTIDDVKTLKFINQDGQSIMLEQFADVTYGSGPTLLERRDKSPSVSIQAQVVGKSEGTIATEWEAEFSKLKLKPGVTFKWGGNKENQDEGFGTLGIALVASILLVYAVMVVLYDSFSKPFIILFSIPLSFIGALLFMALTNQTLNIFTILGIIMLIGLVAKNAIMLVDFANHKKELGYSTYDALVAANHARFRPILMTTIAMVIGMLPIAMAQGDGSDFNRGLAIVIIGGLLSSLFLTLIIVPVVYAIFDGIGRRFRKGKKADYAELMVADYDENENFVDEFGEKQN</sequence>
<dbReference type="GO" id="GO:0005886">
    <property type="term" value="C:plasma membrane"/>
    <property type="evidence" value="ECO:0007669"/>
    <property type="project" value="TreeGrafter"/>
</dbReference>
<feature type="transmembrane region" description="Helical" evidence="1">
    <location>
        <begin position="369"/>
        <end position="389"/>
    </location>
</feature>
<dbReference type="EMBL" id="FOVI01000011">
    <property type="protein sequence ID" value="SFN80013.1"/>
    <property type="molecule type" value="Genomic_DNA"/>
</dbReference>
<dbReference type="Gene3D" id="3.30.70.1440">
    <property type="entry name" value="Multidrug efflux transporter AcrB pore domain"/>
    <property type="match status" value="1"/>
</dbReference>
<dbReference type="Gene3D" id="3.30.2090.10">
    <property type="entry name" value="Multidrug efflux transporter AcrB TolC docking domain, DN and DC subdomains"/>
    <property type="match status" value="2"/>
</dbReference>